<dbReference type="GO" id="GO:0019202">
    <property type="term" value="F:amino acid kinase activity"/>
    <property type="evidence" value="ECO:0007669"/>
    <property type="project" value="TreeGrafter"/>
</dbReference>
<dbReference type="PANTHER" id="PTHR21064">
    <property type="entry name" value="AMINOGLYCOSIDE PHOSPHOTRANSFERASE DOMAIN-CONTAINING PROTEIN-RELATED"/>
    <property type="match status" value="1"/>
</dbReference>
<keyword evidence="3" id="KW-0808">Transferase</keyword>
<proteinExistence type="inferred from homology"/>
<dbReference type="EMBL" id="QOUI01000003">
    <property type="protein sequence ID" value="RCK70484.1"/>
    <property type="molecule type" value="Genomic_DNA"/>
</dbReference>
<feature type="domain" description="Aminoglycoside phosphotransferase" evidence="2">
    <location>
        <begin position="56"/>
        <end position="278"/>
    </location>
</feature>
<dbReference type="PANTHER" id="PTHR21064:SF6">
    <property type="entry name" value="AMINOGLYCOSIDE PHOSPHOTRANSFERASE DOMAIN-CONTAINING PROTEIN"/>
    <property type="match status" value="1"/>
</dbReference>
<evidence type="ECO:0000313" key="4">
    <source>
        <dbReference type="Proteomes" id="UP000252770"/>
    </source>
</evidence>
<reference evidence="3 4" key="1">
    <citation type="submission" date="2018-07" db="EMBL/GenBank/DDBJ databases">
        <title>Desertimonas flava gen. nov. sp. nov.</title>
        <authorList>
            <person name="Liu S."/>
        </authorList>
    </citation>
    <scope>NUCLEOTIDE SEQUENCE [LARGE SCALE GENOMIC DNA]</scope>
    <source>
        <strain evidence="3 4">16Sb5-5</strain>
    </source>
</reference>
<gene>
    <name evidence="3" type="ORF">DT076_06895</name>
</gene>
<dbReference type="SUPFAM" id="SSF56112">
    <property type="entry name" value="Protein kinase-like (PK-like)"/>
    <property type="match status" value="1"/>
</dbReference>
<dbReference type="AlphaFoldDB" id="A0A367YX90"/>
<evidence type="ECO:0000313" key="3">
    <source>
        <dbReference type="EMBL" id="RCK70484.1"/>
    </source>
</evidence>
<dbReference type="Gene3D" id="3.90.1200.10">
    <property type="match status" value="1"/>
</dbReference>
<dbReference type="InterPro" id="IPR011009">
    <property type="entry name" value="Kinase-like_dom_sf"/>
</dbReference>
<dbReference type="InterPro" id="IPR050249">
    <property type="entry name" value="Pseudomonas-type_ThrB"/>
</dbReference>
<comment type="similarity">
    <text evidence="1">Belongs to the pseudomonas-type ThrB family.</text>
</comment>
<comment type="caution">
    <text evidence="3">The sequence shown here is derived from an EMBL/GenBank/DDBJ whole genome shotgun (WGS) entry which is preliminary data.</text>
</comment>
<dbReference type="InterPro" id="IPR002575">
    <property type="entry name" value="Aminoglycoside_PTrfase"/>
</dbReference>
<sequence length="305" mass="33528">MLWETVEAQDALRDRFGFDDLDAVAQWLIATLRDGWAITAVEVRRVVLSDQNAIAWASTDRGALVVKWSRAEALFPVLEATTVVLGTLGTRGLPVAAPLPAVGGRVRLVRTGPRGPLSVAVLPELSGDWLDITDESAVRDAGACLARLHEALADCSGDRLPRGARTSASPTDIRHWVTAEGHRLPDDVARRLDELLTDLPELDDRPQLVHQDYRAANLLVRDGRVVGVLDFDELGIGRRVHDLAHASVYLATRFTDWGPTPASIQQQLRTGYESVRPLGKAERHWWDVLVLWQGLRAFPSATAGR</sequence>
<keyword evidence="4" id="KW-1185">Reference proteome</keyword>
<name>A0A367YX90_9ACTN</name>
<evidence type="ECO:0000256" key="1">
    <source>
        <dbReference type="ARBA" id="ARBA00038240"/>
    </source>
</evidence>
<evidence type="ECO:0000259" key="2">
    <source>
        <dbReference type="Pfam" id="PF01636"/>
    </source>
</evidence>
<protein>
    <submittedName>
        <fullName evidence="3">Aminoglycoside phosphotransferase</fullName>
    </submittedName>
</protein>
<dbReference type="Pfam" id="PF01636">
    <property type="entry name" value="APH"/>
    <property type="match status" value="1"/>
</dbReference>
<dbReference type="Proteomes" id="UP000252770">
    <property type="component" value="Unassembled WGS sequence"/>
</dbReference>
<organism evidence="3 4">
    <name type="scientific">Desertihabitans brevis</name>
    <dbReference type="NCBI Taxonomy" id="2268447"/>
    <lineage>
        <taxon>Bacteria</taxon>
        <taxon>Bacillati</taxon>
        <taxon>Actinomycetota</taxon>
        <taxon>Actinomycetes</taxon>
        <taxon>Propionibacteriales</taxon>
        <taxon>Propionibacteriaceae</taxon>
        <taxon>Desertihabitans</taxon>
    </lineage>
</organism>
<accession>A0A367YX90</accession>